<evidence type="ECO:0000313" key="3">
    <source>
        <dbReference type="Proteomes" id="UP001148313"/>
    </source>
</evidence>
<feature type="signal peptide" evidence="1">
    <location>
        <begin position="1"/>
        <end position="20"/>
    </location>
</feature>
<protein>
    <recommendedName>
        <fullName evidence="4">PepSY domain-containing protein</fullName>
    </recommendedName>
</protein>
<accession>A0ABT4VPR3</accession>
<proteinExistence type="predicted"/>
<gene>
    <name evidence="2" type="ORF">OOZ53_15135</name>
</gene>
<sequence length="145" mass="15849">MRTPLLSLAAFALMSFPALADRPVTDAERAKIDAALTAIGCTATDLEFDTGDNRYEVDNATCGGERGFDFELNTAFEFVDGERPVTAQEQARIDAVLSAEGCTAGVAEFDYDDNRYEVDDAICGGVRFEIDLDSDFNVLKKKRDD</sequence>
<reference evidence="2" key="1">
    <citation type="submission" date="2022-11" db="EMBL/GenBank/DDBJ databases">
        <title>Hoeflea poritis sp. nov., isolated from scleractinian coral Porites lutea.</title>
        <authorList>
            <person name="Zhang G."/>
            <person name="Wei Q."/>
            <person name="Cai L."/>
        </authorList>
    </citation>
    <scope>NUCLEOTIDE SEQUENCE</scope>
    <source>
        <strain evidence="2">E7-10</strain>
    </source>
</reference>
<keyword evidence="3" id="KW-1185">Reference proteome</keyword>
<organism evidence="2 3">
    <name type="scientific">Hoeflea poritis</name>
    <dbReference type="NCBI Taxonomy" id="2993659"/>
    <lineage>
        <taxon>Bacteria</taxon>
        <taxon>Pseudomonadati</taxon>
        <taxon>Pseudomonadota</taxon>
        <taxon>Alphaproteobacteria</taxon>
        <taxon>Hyphomicrobiales</taxon>
        <taxon>Rhizobiaceae</taxon>
        <taxon>Hoeflea</taxon>
    </lineage>
</organism>
<dbReference type="EMBL" id="JAPJZH010000009">
    <property type="protein sequence ID" value="MDA4846694.1"/>
    <property type="molecule type" value="Genomic_DNA"/>
</dbReference>
<feature type="chain" id="PRO_5046192902" description="PepSY domain-containing protein" evidence="1">
    <location>
        <begin position="21"/>
        <end position="145"/>
    </location>
</feature>
<dbReference type="RefSeq" id="WP_271090477.1">
    <property type="nucleotide sequence ID" value="NZ_JAPJZH010000009.1"/>
</dbReference>
<evidence type="ECO:0000256" key="1">
    <source>
        <dbReference type="SAM" id="SignalP"/>
    </source>
</evidence>
<evidence type="ECO:0008006" key="4">
    <source>
        <dbReference type="Google" id="ProtNLM"/>
    </source>
</evidence>
<comment type="caution">
    <text evidence="2">The sequence shown here is derived from an EMBL/GenBank/DDBJ whole genome shotgun (WGS) entry which is preliminary data.</text>
</comment>
<keyword evidence="1" id="KW-0732">Signal</keyword>
<evidence type="ECO:0000313" key="2">
    <source>
        <dbReference type="EMBL" id="MDA4846694.1"/>
    </source>
</evidence>
<dbReference type="Proteomes" id="UP001148313">
    <property type="component" value="Unassembled WGS sequence"/>
</dbReference>
<name>A0ABT4VPR3_9HYPH</name>